<dbReference type="PANTHER" id="PTHR30203">
    <property type="entry name" value="OUTER MEMBRANE CATION EFFLUX PROTEIN"/>
    <property type="match status" value="1"/>
</dbReference>
<dbReference type="GO" id="GO:0015562">
    <property type="term" value="F:efflux transmembrane transporter activity"/>
    <property type="evidence" value="ECO:0007669"/>
    <property type="project" value="InterPro"/>
</dbReference>
<feature type="signal peptide" evidence="3">
    <location>
        <begin position="1"/>
        <end position="22"/>
    </location>
</feature>
<dbReference type="PANTHER" id="PTHR30203:SF33">
    <property type="entry name" value="BLR4455 PROTEIN"/>
    <property type="match status" value="1"/>
</dbReference>
<dbReference type="Gene3D" id="1.20.1600.10">
    <property type="entry name" value="Outer membrane efflux proteins (OEP)"/>
    <property type="match status" value="1"/>
</dbReference>
<name>A0A9D9DQP7_9BACT</name>
<comment type="caution">
    <text evidence="4">The sequence shown here is derived from an EMBL/GenBank/DDBJ whole genome shotgun (WGS) entry which is preliminary data.</text>
</comment>
<proteinExistence type="inferred from homology"/>
<dbReference type="AlphaFoldDB" id="A0A9D9DQP7"/>
<sequence>MKILKILITLILLTCSFCPTDAKNKPVAADKIEYMNLSWWKQFGDENLDNHLLFAYENNKDLKIATASTKQAQQVVKMAFADQLPQLSIDAHLGREFPSATTRFGDVIIPDYTQSRFLLPLNMTYELDIWGENYLKTKSVKQKLEMIKQDERASYIMITTALASNYYNLIKADKLIENQKELIKIQEEIVKLYEKMFDGGLCAISDVLNQKQFLTVLKEELNNLKETQDVLENQLKVILGNRDLTDIKRTSYDNIKLIELPADIKSEAIQNRPDLIKTEFYIKRIGIDVKVARREFLPKFIIFGQVGFNAYQFSQMFGSHTFLSNVGIMPSIDLFTGGRKMAIFRYQKLEYEKALQIYEKTILTSLQEVNDAMMSAKTARLNLQASEERYDIENKKYALIEDKFDIGSASNLELLQAKEALILSEKTNISNKINNIISAINIYKAVGGVDYMQFEELL</sequence>
<gene>
    <name evidence="4" type="ORF">IAC76_09195</name>
</gene>
<dbReference type="InterPro" id="IPR010131">
    <property type="entry name" value="MdtP/NodT-like"/>
</dbReference>
<comment type="similarity">
    <text evidence="1">Belongs to the outer membrane factor (OMF) (TC 1.B.17) family.</text>
</comment>
<organism evidence="4 5">
    <name type="scientific">Candidatus Scatousia excrementipullorum</name>
    <dbReference type="NCBI Taxonomy" id="2840936"/>
    <lineage>
        <taxon>Bacteria</taxon>
        <taxon>Candidatus Scatousia</taxon>
    </lineage>
</organism>
<keyword evidence="3" id="KW-0732">Signal</keyword>
<evidence type="ECO:0000313" key="5">
    <source>
        <dbReference type="Proteomes" id="UP000823632"/>
    </source>
</evidence>
<feature type="coiled-coil region" evidence="2">
    <location>
        <begin position="214"/>
        <end position="241"/>
    </location>
</feature>
<dbReference type="InterPro" id="IPR003423">
    <property type="entry name" value="OMP_efflux"/>
</dbReference>
<dbReference type="Gene3D" id="2.20.200.10">
    <property type="entry name" value="Outer membrane efflux proteins (OEP)"/>
    <property type="match status" value="1"/>
</dbReference>
<reference evidence="4" key="1">
    <citation type="submission" date="2020-10" db="EMBL/GenBank/DDBJ databases">
        <authorList>
            <person name="Gilroy R."/>
        </authorList>
    </citation>
    <scope>NUCLEOTIDE SEQUENCE</scope>
    <source>
        <strain evidence="4">10192</strain>
    </source>
</reference>
<dbReference type="Pfam" id="PF02321">
    <property type="entry name" value="OEP"/>
    <property type="match status" value="2"/>
</dbReference>
<feature type="chain" id="PRO_5038933353" evidence="3">
    <location>
        <begin position="23"/>
        <end position="458"/>
    </location>
</feature>
<dbReference type="Proteomes" id="UP000823632">
    <property type="component" value="Unassembled WGS sequence"/>
</dbReference>
<dbReference type="EMBL" id="JADIND010000202">
    <property type="protein sequence ID" value="MBO8431547.1"/>
    <property type="molecule type" value="Genomic_DNA"/>
</dbReference>
<keyword evidence="2" id="KW-0175">Coiled coil</keyword>
<dbReference type="SUPFAM" id="SSF56954">
    <property type="entry name" value="Outer membrane efflux proteins (OEP)"/>
    <property type="match status" value="1"/>
</dbReference>
<reference evidence="4" key="2">
    <citation type="journal article" date="2021" name="PeerJ">
        <title>Extensive microbial diversity within the chicken gut microbiome revealed by metagenomics and culture.</title>
        <authorList>
            <person name="Gilroy R."/>
            <person name="Ravi A."/>
            <person name="Getino M."/>
            <person name="Pursley I."/>
            <person name="Horton D.L."/>
            <person name="Alikhan N.F."/>
            <person name="Baker D."/>
            <person name="Gharbi K."/>
            <person name="Hall N."/>
            <person name="Watson M."/>
            <person name="Adriaenssens E.M."/>
            <person name="Foster-Nyarko E."/>
            <person name="Jarju S."/>
            <person name="Secka A."/>
            <person name="Antonio M."/>
            <person name="Oren A."/>
            <person name="Chaudhuri R.R."/>
            <person name="La Ragione R."/>
            <person name="Hildebrand F."/>
            <person name="Pallen M.J."/>
        </authorList>
    </citation>
    <scope>NUCLEOTIDE SEQUENCE</scope>
    <source>
        <strain evidence="4">10192</strain>
    </source>
</reference>
<protein>
    <submittedName>
        <fullName evidence="4">TolC family protein</fullName>
    </submittedName>
</protein>
<evidence type="ECO:0000256" key="2">
    <source>
        <dbReference type="SAM" id="Coils"/>
    </source>
</evidence>
<evidence type="ECO:0000256" key="1">
    <source>
        <dbReference type="ARBA" id="ARBA00007613"/>
    </source>
</evidence>
<accession>A0A9D9DQP7</accession>
<evidence type="ECO:0000256" key="3">
    <source>
        <dbReference type="SAM" id="SignalP"/>
    </source>
</evidence>
<evidence type="ECO:0000313" key="4">
    <source>
        <dbReference type="EMBL" id="MBO8431547.1"/>
    </source>
</evidence>